<dbReference type="EMBL" id="AWUE01019394">
    <property type="protein sequence ID" value="OMO73760.1"/>
    <property type="molecule type" value="Genomic_DNA"/>
</dbReference>
<evidence type="ECO:0000313" key="2">
    <source>
        <dbReference type="EMBL" id="OMO73760.1"/>
    </source>
</evidence>
<comment type="caution">
    <text evidence="2">The sequence shown here is derived from an EMBL/GenBank/DDBJ whole genome shotgun (WGS) entry which is preliminary data.</text>
</comment>
<feature type="transmembrane region" description="Helical" evidence="1">
    <location>
        <begin position="169"/>
        <end position="190"/>
    </location>
</feature>
<accession>A0A1R3HU53</accession>
<gene>
    <name evidence="2" type="ORF">COLO4_26869</name>
</gene>
<evidence type="ECO:0008006" key="4">
    <source>
        <dbReference type="Google" id="ProtNLM"/>
    </source>
</evidence>
<keyword evidence="3" id="KW-1185">Reference proteome</keyword>
<sequence>MPQHQMNNIIDALMGAGDFKNWANMLSSATDLFMLPLSATFFVPSDNALLPFSFPRLTFSQLTLFKPLSRLPTLLPSKSILLTNTSQSNFTLDASLVSYPDLYLTSAIAVHGISALLNYSAYGGGDGGLGHVLSPPPPTTTPPPMFVPLTGNGDVMNDKRVSDAAAGCLYGEFAFVLLLVTWLLVWATAIKISSNCLGL</sequence>
<dbReference type="AlphaFoldDB" id="A0A1R3HU53"/>
<reference evidence="3" key="1">
    <citation type="submission" date="2013-09" db="EMBL/GenBank/DDBJ databases">
        <title>Corchorus olitorius genome sequencing.</title>
        <authorList>
            <person name="Alam M."/>
            <person name="Haque M.S."/>
            <person name="Islam M.S."/>
            <person name="Emdad E.M."/>
            <person name="Islam M.M."/>
            <person name="Ahmed B."/>
            <person name="Halim A."/>
            <person name="Hossen Q.M.M."/>
            <person name="Hossain M.Z."/>
            <person name="Ahmed R."/>
            <person name="Khan M.M."/>
            <person name="Islam R."/>
            <person name="Rashid M.M."/>
            <person name="Khan S.A."/>
            <person name="Rahman M.S."/>
            <person name="Alam M."/>
            <person name="Yahiya A.S."/>
            <person name="Khan M.S."/>
            <person name="Azam M.S."/>
            <person name="Haque T."/>
            <person name="Lashkar M.Z.H."/>
            <person name="Akhand A.I."/>
            <person name="Morshed G."/>
            <person name="Roy S."/>
            <person name="Uddin K.S."/>
            <person name="Rabeya T."/>
            <person name="Hossain A.S."/>
            <person name="Chowdhury A."/>
            <person name="Snigdha A.R."/>
            <person name="Mortoza M.S."/>
            <person name="Matin S.A."/>
            <person name="Hoque S.M.E."/>
            <person name="Islam M.K."/>
            <person name="Roy D.K."/>
            <person name="Haider R."/>
            <person name="Moosa M.M."/>
            <person name="Elias S.M."/>
            <person name="Hasan A.M."/>
            <person name="Jahan S."/>
            <person name="Shafiuddin M."/>
            <person name="Mahmood N."/>
            <person name="Shommy N.S."/>
        </authorList>
    </citation>
    <scope>NUCLEOTIDE SEQUENCE [LARGE SCALE GENOMIC DNA]</scope>
    <source>
        <strain evidence="3">cv. O-4</strain>
    </source>
</reference>
<dbReference type="STRING" id="93759.A0A1R3HU53"/>
<protein>
    <recommendedName>
        <fullName evidence="4">FAS1 domain-containing protein</fullName>
    </recommendedName>
</protein>
<organism evidence="2 3">
    <name type="scientific">Corchorus olitorius</name>
    <dbReference type="NCBI Taxonomy" id="93759"/>
    <lineage>
        <taxon>Eukaryota</taxon>
        <taxon>Viridiplantae</taxon>
        <taxon>Streptophyta</taxon>
        <taxon>Embryophyta</taxon>
        <taxon>Tracheophyta</taxon>
        <taxon>Spermatophyta</taxon>
        <taxon>Magnoliopsida</taxon>
        <taxon>eudicotyledons</taxon>
        <taxon>Gunneridae</taxon>
        <taxon>Pentapetalae</taxon>
        <taxon>rosids</taxon>
        <taxon>malvids</taxon>
        <taxon>Malvales</taxon>
        <taxon>Malvaceae</taxon>
        <taxon>Grewioideae</taxon>
        <taxon>Apeibeae</taxon>
        <taxon>Corchorus</taxon>
    </lineage>
</organism>
<name>A0A1R3HU53_9ROSI</name>
<keyword evidence="1" id="KW-0812">Transmembrane</keyword>
<dbReference type="Proteomes" id="UP000187203">
    <property type="component" value="Unassembled WGS sequence"/>
</dbReference>
<dbReference type="PANTHER" id="PTHR33985">
    <property type="entry name" value="OS02G0491300 PROTEIN-RELATED"/>
    <property type="match status" value="1"/>
</dbReference>
<dbReference type="InterPro" id="IPR036378">
    <property type="entry name" value="FAS1_dom_sf"/>
</dbReference>
<dbReference type="OrthoDB" id="2015130at2759"/>
<keyword evidence="1" id="KW-1133">Transmembrane helix</keyword>
<keyword evidence="1" id="KW-0472">Membrane</keyword>
<proteinExistence type="predicted"/>
<evidence type="ECO:0000256" key="1">
    <source>
        <dbReference type="SAM" id="Phobius"/>
    </source>
</evidence>
<dbReference type="InterPro" id="IPR052806">
    <property type="entry name" value="Fasciclin-like_AGP"/>
</dbReference>
<dbReference type="PANTHER" id="PTHR33985:SF5">
    <property type="entry name" value="FASCICLIN-LIKE ARABINOGALACTAN FAMILY PROTEIN"/>
    <property type="match status" value="1"/>
</dbReference>
<dbReference type="SUPFAM" id="SSF82153">
    <property type="entry name" value="FAS1 domain"/>
    <property type="match status" value="1"/>
</dbReference>
<evidence type="ECO:0000313" key="3">
    <source>
        <dbReference type="Proteomes" id="UP000187203"/>
    </source>
</evidence>